<dbReference type="EMBL" id="JAATEJ010000022">
    <property type="protein sequence ID" value="NJP46514.1"/>
    <property type="molecule type" value="Genomic_DNA"/>
</dbReference>
<accession>A0ABX0ZXR3</accession>
<reference evidence="1 2" key="1">
    <citation type="submission" date="2020-03" db="EMBL/GenBank/DDBJ databases">
        <title>WGS of actinomycetes isolated from Thailand.</title>
        <authorList>
            <person name="Thawai C."/>
        </authorList>
    </citation>
    <scope>NUCLEOTIDE SEQUENCE [LARGE SCALE GENOMIC DNA]</scope>
    <source>
        <strain evidence="1 2">PRB2-1</strain>
    </source>
</reference>
<protein>
    <submittedName>
        <fullName evidence="1">Uncharacterized protein</fullName>
    </submittedName>
</protein>
<proteinExistence type="predicted"/>
<comment type="caution">
    <text evidence="1">The sequence shown here is derived from an EMBL/GenBank/DDBJ whole genome shotgun (WGS) entry which is preliminary data.</text>
</comment>
<sequence length="46" mass="4876">MTSLGGAAGERLQGELAVAIRDLLRWAVDARKAAEDSSEHHEDTAA</sequence>
<dbReference type="Proteomes" id="UP000734511">
    <property type="component" value="Unassembled WGS sequence"/>
</dbReference>
<evidence type="ECO:0000313" key="1">
    <source>
        <dbReference type="EMBL" id="NJP46514.1"/>
    </source>
</evidence>
<organism evidence="1 2">
    <name type="scientific">Actinacidiphila epipremni</name>
    <dbReference type="NCBI Taxonomy" id="2053013"/>
    <lineage>
        <taxon>Bacteria</taxon>
        <taxon>Bacillati</taxon>
        <taxon>Actinomycetota</taxon>
        <taxon>Actinomycetes</taxon>
        <taxon>Kitasatosporales</taxon>
        <taxon>Streptomycetaceae</taxon>
        <taxon>Actinacidiphila</taxon>
    </lineage>
</organism>
<keyword evidence="2" id="KW-1185">Reference proteome</keyword>
<evidence type="ECO:0000313" key="2">
    <source>
        <dbReference type="Proteomes" id="UP000734511"/>
    </source>
</evidence>
<gene>
    <name evidence="1" type="ORF">HCN08_24345</name>
</gene>
<dbReference type="RefSeq" id="WP_167985366.1">
    <property type="nucleotide sequence ID" value="NZ_JAATEJ010000022.1"/>
</dbReference>
<name>A0ABX0ZXR3_9ACTN</name>